<comment type="caution">
    <text evidence="3">The sequence shown here is derived from an EMBL/GenBank/DDBJ whole genome shotgun (WGS) entry which is preliminary data.</text>
</comment>
<protein>
    <recommendedName>
        <fullName evidence="2">Rhamnogalacturonase A/B/Epimerase-like pectate lyase domain-containing protein</fullName>
    </recommendedName>
</protein>
<dbReference type="SUPFAM" id="SSF51126">
    <property type="entry name" value="Pectin lyase-like"/>
    <property type="match status" value="1"/>
</dbReference>
<evidence type="ECO:0000313" key="3">
    <source>
        <dbReference type="EMBL" id="MBB5315617.1"/>
    </source>
</evidence>
<feature type="domain" description="Rhamnogalacturonase A/B/Epimerase-like pectate lyase" evidence="2">
    <location>
        <begin position="56"/>
        <end position="267"/>
    </location>
</feature>
<feature type="chain" id="PRO_5031328091" description="Rhamnogalacturonase A/B/Epimerase-like pectate lyase domain-containing protein" evidence="1">
    <location>
        <begin position="22"/>
        <end position="622"/>
    </location>
</feature>
<organism evidence="3 4">
    <name type="scientific">Tunturiibacter empetritectus</name>
    <dbReference type="NCBI Taxonomy" id="3069691"/>
    <lineage>
        <taxon>Bacteria</taxon>
        <taxon>Pseudomonadati</taxon>
        <taxon>Acidobacteriota</taxon>
        <taxon>Terriglobia</taxon>
        <taxon>Terriglobales</taxon>
        <taxon>Acidobacteriaceae</taxon>
        <taxon>Tunturiibacter</taxon>
    </lineage>
</organism>
<keyword evidence="1" id="KW-0732">Signal</keyword>
<sequence length="622" mass="65110">MRATISVISLLCLLVMVGCSGQTIPVADGGTAAPQPLSLSGATLSGTLTFPAGFMTSVKSYGAVGDGVTDDTAAIQSALSDGRSNATEDYNGLPKALYFPPGTYLVSNTLQWNGCCVTLQGSGSSSSIIRLAPSSSGFNNSSAPKPLIQTPKGNQSFRQSIWDLGFSVGSGNPGATALSYVSNNVGSIHDVLIKSEDGTGHAGIDLTRQWAGPMMIRNTEVQGFDVGIDLKNAEYSITMEGITLQNQNIAGIRNSNQAISVRGLTSTNKVPALTNTGGFVILLDGSLSGGVDTVSAIQTNSNLFLRNVSSSGYEATLQDSSTSTPTLTKGTISHLVVGTPSTLTGTINTIGLNLAVQETPSFTSSSLTDWAVFTPKWYGDTSGLQAVLNSGKHTVYFPFGQYFSSNETDVTVPDTVDRIVGFSSVVNLGSGTNGGGIRFVVTSNSSQPLIIEQFGYGIKIDHRGSRPIVLKDAHINNYAAYAGAGKLFLEDIGISGLTVQKGQQVWARQLDNELNGTKISNLGASLWIFGLKTEAAGTVINTTSGGKTELLGSLIYPSTSVPTSQAAFISTDAQVSYMYKESVYCSGCGYAIQVQETRSGVTKSITSPNSNPFRMPLFIGYK</sequence>
<feature type="signal peptide" evidence="1">
    <location>
        <begin position="1"/>
        <end position="21"/>
    </location>
</feature>
<keyword evidence="4" id="KW-1185">Reference proteome</keyword>
<dbReference type="InterPro" id="IPR012334">
    <property type="entry name" value="Pectin_lyas_fold"/>
</dbReference>
<reference evidence="3" key="1">
    <citation type="submission" date="2020-08" db="EMBL/GenBank/DDBJ databases">
        <title>Genomic Encyclopedia of Type Strains, Phase IV (KMG-V): Genome sequencing to study the core and pangenomes of soil and plant-associated prokaryotes.</title>
        <authorList>
            <person name="Whitman W."/>
        </authorList>
    </citation>
    <scope>NUCLEOTIDE SEQUENCE [LARGE SCALE GENOMIC DNA]</scope>
    <source>
        <strain evidence="3">M8UP27</strain>
    </source>
</reference>
<dbReference type="AlphaFoldDB" id="A0A7W8IEE1"/>
<dbReference type="InterPro" id="IPR011050">
    <property type="entry name" value="Pectin_lyase_fold/virulence"/>
</dbReference>
<dbReference type="EMBL" id="JACHDY010000001">
    <property type="protein sequence ID" value="MBB5315617.1"/>
    <property type="molecule type" value="Genomic_DNA"/>
</dbReference>
<evidence type="ECO:0000313" key="4">
    <source>
        <dbReference type="Proteomes" id="UP000568106"/>
    </source>
</evidence>
<dbReference type="Proteomes" id="UP000568106">
    <property type="component" value="Unassembled WGS sequence"/>
</dbReference>
<dbReference type="PROSITE" id="PS51257">
    <property type="entry name" value="PROKAR_LIPOPROTEIN"/>
    <property type="match status" value="1"/>
</dbReference>
<gene>
    <name evidence="3" type="ORF">HDF09_000267</name>
</gene>
<dbReference type="Gene3D" id="2.160.20.10">
    <property type="entry name" value="Single-stranded right-handed beta-helix, Pectin lyase-like"/>
    <property type="match status" value="1"/>
</dbReference>
<accession>A0A7W8IEE1</accession>
<proteinExistence type="predicted"/>
<dbReference type="InterPro" id="IPR024535">
    <property type="entry name" value="RHGA/B-epi-like_pectate_lyase"/>
</dbReference>
<name>A0A7W8IEE1_9BACT</name>
<evidence type="ECO:0000259" key="2">
    <source>
        <dbReference type="Pfam" id="PF12708"/>
    </source>
</evidence>
<dbReference type="Pfam" id="PF12708">
    <property type="entry name" value="Pect-lyase_RHGA_epim"/>
    <property type="match status" value="1"/>
</dbReference>
<evidence type="ECO:0000256" key="1">
    <source>
        <dbReference type="SAM" id="SignalP"/>
    </source>
</evidence>